<keyword evidence="2 10" id="KW-0732">Signal</keyword>
<keyword evidence="9" id="KW-0812">Transmembrane</keyword>
<keyword evidence="6" id="KW-0961">Cell wall biogenesis/degradation</keyword>
<feature type="domain" description="Peptidase S11 D-alanyl-D-alanine carboxypeptidase A N-terminal" evidence="11">
    <location>
        <begin position="82"/>
        <end position="303"/>
    </location>
</feature>
<keyword evidence="3 12" id="KW-0378">Hydrolase</keyword>
<dbReference type="GO" id="GO:0016787">
    <property type="term" value="F:hydrolase activity"/>
    <property type="evidence" value="ECO:0007669"/>
    <property type="project" value="UniProtKB-KW"/>
</dbReference>
<feature type="compositionally biased region" description="Polar residues" evidence="8">
    <location>
        <begin position="49"/>
        <end position="60"/>
    </location>
</feature>
<organism evidence="12 13">
    <name type="scientific">Corynebacterium breve</name>
    <dbReference type="NCBI Taxonomy" id="3049799"/>
    <lineage>
        <taxon>Bacteria</taxon>
        <taxon>Bacillati</taxon>
        <taxon>Actinomycetota</taxon>
        <taxon>Actinomycetes</taxon>
        <taxon>Mycobacteriales</taxon>
        <taxon>Corynebacteriaceae</taxon>
        <taxon>Corynebacterium</taxon>
    </lineage>
</organism>
<keyword evidence="4" id="KW-0133">Cell shape</keyword>
<dbReference type="RefSeq" id="WP_284826887.1">
    <property type="nucleotide sequence ID" value="NZ_CP126969.1"/>
</dbReference>
<proteinExistence type="inferred from homology"/>
<evidence type="ECO:0000256" key="5">
    <source>
        <dbReference type="ARBA" id="ARBA00022984"/>
    </source>
</evidence>
<evidence type="ECO:0000313" key="13">
    <source>
        <dbReference type="Proteomes" id="UP001225598"/>
    </source>
</evidence>
<dbReference type="SUPFAM" id="SSF56601">
    <property type="entry name" value="beta-lactamase/transpeptidase-like"/>
    <property type="match status" value="1"/>
</dbReference>
<evidence type="ECO:0000256" key="6">
    <source>
        <dbReference type="ARBA" id="ARBA00023316"/>
    </source>
</evidence>
<dbReference type="Pfam" id="PF00768">
    <property type="entry name" value="Peptidase_S11"/>
    <property type="match status" value="1"/>
</dbReference>
<evidence type="ECO:0000259" key="11">
    <source>
        <dbReference type="Pfam" id="PF00768"/>
    </source>
</evidence>
<feature type="signal peptide" evidence="10">
    <location>
        <begin position="1"/>
        <end position="25"/>
    </location>
</feature>
<comment type="similarity">
    <text evidence="1 7">Belongs to the peptidase S11 family.</text>
</comment>
<accession>A0ABY8VL84</accession>
<keyword evidence="9" id="KW-1133">Transmembrane helix</keyword>
<dbReference type="Gene3D" id="3.40.710.10">
    <property type="entry name" value="DD-peptidase/beta-lactamase superfamily"/>
    <property type="match status" value="1"/>
</dbReference>
<name>A0ABY8VL84_9CORY</name>
<dbReference type="InterPro" id="IPR001967">
    <property type="entry name" value="Peptidase_S11_N"/>
</dbReference>
<keyword evidence="13" id="KW-1185">Reference proteome</keyword>
<dbReference type="Proteomes" id="UP001225598">
    <property type="component" value="Chromosome"/>
</dbReference>
<evidence type="ECO:0000256" key="10">
    <source>
        <dbReference type="SAM" id="SignalP"/>
    </source>
</evidence>
<sequence>MKPASVSAVALLCAIALTASPLLWAEEPTTREVAPDTDRCPQATWPPKAQTTSEAPTSISPLPQLYDGPCGITAPDGFKVDDNVLASSWLVADVDSGEVIAMKDPHGRYRPASIIKVLLAMVVINELPMEQEVTVSLESASQQGSAVGIGEGGVYTVEQLLLGLLLASGNDAAHALAQTLGGDEATLRKINALASELGTTDTRVATYSGLDASGMQTSAWDLGLMYRAAYADPTFSRLVNTESVEFPGYGDTPGYELWNDNQLFMNDPNGIGGKTGFTDDANHTFVGALGRDGRRLMAIILDTTVGEMRPWQQSQALLHEAYNFDTSVAELTQLPEPPKQAPPVVAQAKTNDDPDDLAIGIVVGVLLAAVVAIFVGEVQRRRRR</sequence>
<evidence type="ECO:0000256" key="8">
    <source>
        <dbReference type="SAM" id="MobiDB-lite"/>
    </source>
</evidence>
<dbReference type="EMBL" id="CP126969">
    <property type="protein sequence ID" value="WIM68988.1"/>
    <property type="molecule type" value="Genomic_DNA"/>
</dbReference>
<dbReference type="PRINTS" id="PR00725">
    <property type="entry name" value="DADACBPTASE1"/>
</dbReference>
<evidence type="ECO:0000256" key="4">
    <source>
        <dbReference type="ARBA" id="ARBA00022960"/>
    </source>
</evidence>
<gene>
    <name evidence="12" type="ORF">QP027_02050</name>
</gene>
<dbReference type="InterPro" id="IPR018044">
    <property type="entry name" value="Peptidase_S11"/>
</dbReference>
<keyword evidence="5" id="KW-0573">Peptidoglycan synthesis</keyword>
<dbReference type="InterPro" id="IPR012338">
    <property type="entry name" value="Beta-lactam/transpept-like"/>
</dbReference>
<reference evidence="12 13" key="1">
    <citation type="submission" date="2023-05" db="EMBL/GenBank/DDBJ databases">
        <title>Corynebacterium suedekumii sp. nov. and Corynebacterium breve sp. nov. isolated from raw cow's milk.</title>
        <authorList>
            <person name="Baer M.K."/>
            <person name="Mehl L."/>
            <person name="Hellmuth R."/>
            <person name="Marke G."/>
            <person name="Lipski A."/>
        </authorList>
    </citation>
    <scope>NUCLEOTIDE SEQUENCE [LARGE SCALE GENOMIC DNA]</scope>
    <source>
        <strain evidence="12 13">R4</strain>
    </source>
</reference>
<evidence type="ECO:0000256" key="2">
    <source>
        <dbReference type="ARBA" id="ARBA00022729"/>
    </source>
</evidence>
<evidence type="ECO:0000256" key="3">
    <source>
        <dbReference type="ARBA" id="ARBA00022801"/>
    </source>
</evidence>
<feature type="transmembrane region" description="Helical" evidence="9">
    <location>
        <begin position="357"/>
        <end position="376"/>
    </location>
</feature>
<evidence type="ECO:0000256" key="7">
    <source>
        <dbReference type="RuleBase" id="RU004016"/>
    </source>
</evidence>
<dbReference type="PANTHER" id="PTHR21581">
    <property type="entry name" value="D-ALANYL-D-ALANINE CARBOXYPEPTIDASE"/>
    <property type="match status" value="1"/>
</dbReference>
<protein>
    <submittedName>
        <fullName evidence="12">Serine hydrolase</fullName>
    </submittedName>
</protein>
<evidence type="ECO:0000256" key="9">
    <source>
        <dbReference type="SAM" id="Phobius"/>
    </source>
</evidence>
<evidence type="ECO:0000256" key="1">
    <source>
        <dbReference type="ARBA" id="ARBA00007164"/>
    </source>
</evidence>
<evidence type="ECO:0000313" key="12">
    <source>
        <dbReference type="EMBL" id="WIM68988.1"/>
    </source>
</evidence>
<feature type="region of interest" description="Disordered" evidence="8">
    <location>
        <begin position="31"/>
        <end position="60"/>
    </location>
</feature>
<keyword evidence="9" id="KW-0472">Membrane</keyword>
<feature type="chain" id="PRO_5045544585" evidence="10">
    <location>
        <begin position="26"/>
        <end position="384"/>
    </location>
</feature>
<dbReference type="PANTHER" id="PTHR21581:SF33">
    <property type="entry name" value="D-ALANYL-D-ALANINE CARBOXYPEPTIDASE DACB"/>
    <property type="match status" value="1"/>
</dbReference>